<dbReference type="InterPro" id="IPR013246">
    <property type="entry name" value="SAGA_su_Sgf11"/>
</dbReference>
<dbReference type="GO" id="GO:0008270">
    <property type="term" value="F:zinc ion binding"/>
    <property type="evidence" value="ECO:0007669"/>
    <property type="project" value="UniProtKB-KW"/>
</dbReference>
<protein>
    <recommendedName>
        <fullName evidence="10">SAGA-associated factor 11</fullName>
    </recommendedName>
</protein>
<dbReference type="GO" id="GO:0006325">
    <property type="term" value="P:chromatin organization"/>
    <property type="evidence" value="ECO:0007669"/>
    <property type="project" value="UniProtKB-KW"/>
</dbReference>
<keyword evidence="6" id="KW-0805">Transcription regulation</keyword>
<feature type="compositionally biased region" description="Low complexity" evidence="11">
    <location>
        <begin position="59"/>
        <end position="74"/>
    </location>
</feature>
<accession>A0A0D7BGF4</accession>
<dbReference type="AlphaFoldDB" id="A0A0D7BGF4"/>
<evidence type="ECO:0000256" key="2">
    <source>
        <dbReference type="ARBA" id="ARBA00022723"/>
    </source>
</evidence>
<feature type="compositionally biased region" description="Polar residues" evidence="11">
    <location>
        <begin position="233"/>
        <end position="248"/>
    </location>
</feature>
<dbReference type="GO" id="GO:0070461">
    <property type="term" value="C:SAGA-type complex"/>
    <property type="evidence" value="ECO:0007669"/>
    <property type="project" value="UniProtKB-ARBA"/>
</dbReference>
<sequence>MSRKDKDAMINAVTYKLFTAMFDDIIMDHALEAHRYVAQSQMVCSLCNTKCNGAHVPGSSRTTASATPSSASATVDFRTGPTNNPTKEGGTVYMTCTVCSNPVASSRYAAHLSGCMGLTGVRRTATRSKVISDVGNRSLSPSSDLAMLSDDSKPLKSNKSKSKNKRTEEAEFNLKRKRPSPQTSPNKKHHTSKASPLKVDSFKSKSKRRESSAASFRDSPSSRGSSPAISIATPHSSFSMQLSPTFSSRGVKPIKGTGPPKRRPVSPPLPPVANIQTPAVTLDFMHGNASFRTVVAHFTISLPPYRRRWG</sequence>
<gene>
    <name evidence="12" type="ORF">CYLTODRAFT_420458</name>
</gene>
<organism evidence="12 13">
    <name type="scientific">Cylindrobasidium torrendii FP15055 ss-10</name>
    <dbReference type="NCBI Taxonomy" id="1314674"/>
    <lineage>
        <taxon>Eukaryota</taxon>
        <taxon>Fungi</taxon>
        <taxon>Dikarya</taxon>
        <taxon>Basidiomycota</taxon>
        <taxon>Agaricomycotina</taxon>
        <taxon>Agaricomycetes</taxon>
        <taxon>Agaricomycetidae</taxon>
        <taxon>Agaricales</taxon>
        <taxon>Marasmiineae</taxon>
        <taxon>Physalacriaceae</taxon>
        <taxon>Cylindrobasidium</taxon>
    </lineage>
</organism>
<dbReference type="STRING" id="1314674.A0A0D7BGF4"/>
<comment type="similarity">
    <text evidence="10">Belongs to the SGF11 family.</text>
</comment>
<dbReference type="Proteomes" id="UP000054007">
    <property type="component" value="Unassembled WGS sequence"/>
</dbReference>
<comment type="subcellular location">
    <subcellularLocation>
        <location evidence="1 10">Nucleus</location>
    </subcellularLocation>
</comment>
<evidence type="ECO:0000256" key="4">
    <source>
        <dbReference type="ARBA" id="ARBA00022833"/>
    </source>
</evidence>
<keyword evidence="9" id="KW-0539">Nucleus</keyword>
<dbReference type="EMBL" id="KN880480">
    <property type="protein sequence ID" value="KIY69638.1"/>
    <property type="molecule type" value="Genomic_DNA"/>
</dbReference>
<evidence type="ECO:0000256" key="5">
    <source>
        <dbReference type="ARBA" id="ARBA00022853"/>
    </source>
</evidence>
<keyword evidence="5" id="KW-0156">Chromatin regulator</keyword>
<evidence type="ECO:0000256" key="10">
    <source>
        <dbReference type="RuleBase" id="RU261113"/>
    </source>
</evidence>
<evidence type="ECO:0000313" key="12">
    <source>
        <dbReference type="EMBL" id="KIY69638.1"/>
    </source>
</evidence>
<proteinExistence type="inferred from homology"/>
<dbReference type="GO" id="GO:0005634">
    <property type="term" value="C:nucleus"/>
    <property type="evidence" value="ECO:0007669"/>
    <property type="project" value="UniProtKB-SubCell"/>
</dbReference>
<evidence type="ECO:0000256" key="8">
    <source>
        <dbReference type="ARBA" id="ARBA00023163"/>
    </source>
</evidence>
<evidence type="ECO:0000313" key="13">
    <source>
        <dbReference type="Proteomes" id="UP000054007"/>
    </source>
</evidence>
<feature type="region of interest" description="Disordered" evidence="11">
    <location>
        <begin position="132"/>
        <end position="268"/>
    </location>
</feature>
<evidence type="ECO:0000256" key="9">
    <source>
        <dbReference type="ARBA" id="ARBA00023242"/>
    </source>
</evidence>
<keyword evidence="7 10" id="KW-0010">Activator</keyword>
<evidence type="ECO:0000256" key="11">
    <source>
        <dbReference type="SAM" id="MobiDB-lite"/>
    </source>
</evidence>
<evidence type="ECO:0000256" key="1">
    <source>
        <dbReference type="ARBA" id="ARBA00004123"/>
    </source>
</evidence>
<reference evidence="12 13" key="1">
    <citation type="journal article" date="2015" name="Fungal Genet. Biol.">
        <title>Evolution of novel wood decay mechanisms in Agaricales revealed by the genome sequences of Fistulina hepatica and Cylindrobasidium torrendii.</title>
        <authorList>
            <person name="Floudas D."/>
            <person name="Held B.W."/>
            <person name="Riley R."/>
            <person name="Nagy L.G."/>
            <person name="Koehler G."/>
            <person name="Ransdell A.S."/>
            <person name="Younus H."/>
            <person name="Chow J."/>
            <person name="Chiniquy J."/>
            <person name="Lipzen A."/>
            <person name="Tritt A."/>
            <person name="Sun H."/>
            <person name="Haridas S."/>
            <person name="LaButti K."/>
            <person name="Ohm R.A."/>
            <person name="Kues U."/>
            <person name="Blanchette R.A."/>
            <person name="Grigoriev I.V."/>
            <person name="Minto R.E."/>
            <person name="Hibbett D.S."/>
        </authorList>
    </citation>
    <scope>NUCLEOTIDE SEQUENCE [LARGE SCALE GENOMIC DNA]</scope>
    <source>
        <strain evidence="12 13">FP15055 ss-10</strain>
    </source>
</reference>
<evidence type="ECO:0000256" key="3">
    <source>
        <dbReference type="ARBA" id="ARBA00022771"/>
    </source>
</evidence>
<keyword evidence="4" id="KW-0862">Zinc</keyword>
<evidence type="ECO:0000256" key="6">
    <source>
        <dbReference type="ARBA" id="ARBA00023015"/>
    </source>
</evidence>
<feature type="compositionally biased region" description="Basic and acidic residues" evidence="11">
    <location>
        <begin position="165"/>
        <end position="174"/>
    </location>
</feature>
<name>A0A0D7BGF4_9AGAR</name>
<feature type="region of interest" description="Disordered" evidence="11">
    <location>
        <begin position="57"/>
        <end position="87"/>
    </location>
</feature>
<dbReference type="OrthoDB" id="21557at2759"/>
<feature type="compositionally biased region" description="Low complexity" evidence="11">
    <location>
        <begin position="212"/>
        <end position="231"/>
    </location>
</feature>
<keyword evidence="3" id="KW-0863">Zinc-finger</keyword>
<keyword evidence="2" id="KW-0479">Metal-binding</keyword>
<keyword evidence="13" id="KW-1185">Reference proteome</keyword>
<keyword evidence="8" id="KW-0804">Transcription</keyword>
<dbReference type="Pfam" id="PF08209">
    <property type="entry name" value="Sgf11"/>
    <property type="match status" value="1"/>
</dbReference>
<evidence type="ECO:0000256" key="7">
    <source>
        <dbReference type="ARBA" id="ARBA00023159"/>
    </source>
</evidence>